<evidence type="ECO:0000256" key="4">
    <source>
        <dbReference type="ARBA" id="ARBA00023136"/>
    </source>
</evidence>
<dbReference type="Pfam" id="PF07980">
    <property type="entry name" value="SusD_RagB"/>
    <property type="match status" value="1"/>
</dbReference>
<evidence type="ECO:0000259" key="7">
    <source>
        <dbReference type="Pfam" id="PF14322"/>
    </source>
</evidence>
<feature type="domain" description="RagB/SusD" evidence="6">
    <location>
        <begin position="351"/>
        <end position="498"/>
    </location>
</feature>
<feature type="domain" description="SusD-like N-terminal" evidence="7">
    <location>
        <begin position="23"/>
        <end position="222"/>
    </location>
</feature>
<evidence type="ECO:0000313" key="9">
    <source>
        <dbReference type="Proteomes" id="UP001325680"/>
    </source>
</evidence>
<evidence type="ECO:0000256" key="2">
    <source>
        <dbReference type="ARBA" id="ARBA00006275"/>
    </source>
</evidence>
<sequence length="498" mass="56321">MKYYTYLIIFLGTIIATGCAKDLDQQPISNLSTQNFYTQPADFTQGLNAVYNSLRTYPDRILNLSETRSDNLYAVSDGGVRDWEGINSFHKTIAGNPYVIEAWNTNFVGIYRANEFLLALQNRGSIVTDEVLRRRYEAEARFLRAFYYFDLVKIFGRVPVTEEAVSPEEARQLQRSEVNKVYELILQDLQFAADNLPETYPAADRGRATKFSAKGILALVHLMRSAPTYDINGPGMGLNEYSQALTLLNEIIASGKYTFSQSFPDIFSYANENNSEVIFDVQYATGFTPVLGSTFPWLLAPDTWFQSQGKPTQGGLMIRPVSSSLLNSFEAEDTRKAFTIQTGYTFNGVAETRSFIKKYIDVSKTPANRLDWPINFIVLRYTDVLLLKAECILKGAAGSQADVDEAVNQIRVRAGLSPISSVSLDRLFEERRKEFVGEGSRWYDLIRMGKIDQIIPAWITAEDVQHQMQPFNKNYIIYPVPQPELDAAPDLYPQNDGY</sequence>
<evidence type="ECO:0000256" key="5">
    <source>
        <dbReference type="ARBA" id="ARBA00023237"/>
    </source>
</evidence>
<dbReference type="InterPro" id="IPR033985">
    <property type="entry name" value="SusD-like_N"/>
</dbReference>
<reference evidence="8 9" key="1">
    <citation type="submission" date="2023-12" db="EMBL/GenBank/DDBJ databases">
        <title>Genome sequencing and assembly of bacterial species from a model synthetic community.</title>
        <authorList>
            <person name="Hogle S.L."/>
        </authorList>
    </citation>
    <scope>NUCLEOTIDE SEQUENCE [LARGE SCALE GENOMIC DNA]</scope>
    <source>
        <strain evidence="8 9">HAMBI_3031</strain>
    </source>
</reference>
<dbReference type="PROSITE" id="PS51257">
    <property type="entry name" value="PROKAR_LIPOPROTEIN"/>
    <property type="match status" value="1"/>
</dbReference>
<comment type="similarity">
    <text evidence="2">Belongs to the SusD family.</text>
</comment>
<dbReference type="InterPro" id="IPR011990">
    <property type="entry name" value="TPR-like_helical_dom_sf"/>
</dbReference>
<keyword evidence="9" id="KW-1185">Reference proteome</keyword>
<evidence type="ECO:0000256" key="1">
    <source>
        <dbReference type="ARBA" id="ARBA00004442"/>
    </source>
</evidence>
<protein>
    <submittedName>
        <fullName evidence="8">RagB/SusD family nutrient uptake outer membrane protein</fullName>
    </submittedName>
</protein>
<dbReference type="Pfam" id="PF14322">
    <property type="entry name" value="SusD-like_3"/>
    <property type="match status" value="1"/>
</dbReference>
<organism evidence="8 9">
    <name type="scientific">Niabella yanshanensis</name>
    <dbReference type="NCBI Taxonomy" id="577386"/>
    <lineage>
        <taxon>Bacteria</taxon>
        <taxon>Pseudomonadati</taxon>
        <taxon>Bacteroidota</taxon>
        <taxon>Chitinophagia</taxon>
        <taxon>Chitinophagales</taxon>
        <taxon>Chitinophagaceae</taxon>
        <taxon>Niabella</taxon>
    </lineage>
</organism>
<accession>A0ABZ0W7I9</accession>
<dbReference type="Proteomes" id="UP001325680">
    <property type="component" value="Chromosome"/>
</dbReference>
<gene>
    <name evidence="8" type="ORF">U0035_20670</name>
</gene>
<dbReference type="InterPro" id="IPR012944">
    <property type="entry name" value="SusD_RagB_dom"/>
</dbReference>
<dbReference type="CDD" id="cd08977">
    <property type="entry name" value="SusD"/>
    <property type="match status" value="1"/>
</dbReference>
<comment type="subcellular location">
    <subcellularLocation>
        <location evidence="1">Cell outer membrane</location>
    </subcellularLocation>
</comment>
<keyword evidence="3" id="KW-0732">Signal</keyword>
<dbReference type="RefSeq" id="WP_114790832.1">
    <property type="nucleotide sequence ID" value="NZ_CP139960.1"/>
</dbReference>
<evidence type="ECO:0000256" key="3">
    <source>
        <dbReference type="ARBA" id="ARBA00022729"/>
    </source>
</evidence>
<dbReference type="SUPFAM" id="SSF48452">
    <property type="entry name" value="TPR-like"/>
    <property type="match status" value="1"/>
</dbReference>
<evidence type="ECO:0000259" key="6">
    <source>
        <dbReference type="Pfam" id="PF07980"/>
    </source>
</evidence>
<keyword evidence="4" id="KW-0472">Membrane</keyword>
<name>A0ABZ0W7I9_9BACT</name>
<proteinExistence type="inferred from homology"/>
<keyword evidence="5" id="KW-0998">Cell outer membrane</keyword>
<evidence type="ECO:0000313" key="8">
    <source>
        <dbReference type="EMBL" id="WQD38085.1"/>
    </source>
</evidence>
<dbReference type="EMBL" id="CP139960">
    <property type="protein sequence ID" value="WQD38085.1"/>
    <property type="molecule type" value="Genomic_DNA"/>
</dbReference>
<dbReference type="Gene3D" id="1.25.40.390">
    <property type="match status" value="1"/>
</dbReference>